<feature type="region of interest" description="Disordered" evidence="1">
    <location>
        <begin position="486"/>
        <end position="556"/>
    </location>
</feature>
<dbReference type="Proteomes" id="UP000652219">
    <property type="component" value="Unassembled WGS sequence"/>
</dbReference>
<feature type="region of interest" description="Disordered" evidence="1">
    <location>
        <begin position="143"/>
        <end position="163"/>
    </location>
</feature>
<dbReference type="EMBL" id="WIGN01000276">
    <property type="protein sequence ID" value="KAF6802344.1"/>
    <property type="molecule type" value="Genomic_DNA"/>
</dbReference>
<evidence type="ECO:0000256" key="1">
    <source>
        <dbReference type="SAM" id="MobiDB-lite"/>
    </source>
</evidence>
<proteinExistence type="predicted"/>
<feature type="region of interest" description="Disordered" evidence="1">
    <location>
        <begin position="179"/>
        <end position="302"/>
    </location>
</feature>
<keyword evidence="2" id="KW-0808">Transferase</keyword>
<feature type="compositionally biased region" description="Basic and acidic residues" evidence="1">
    <location>
        <begin position="517"/>
        <end position="527"/>
    </location>
</feature>
<feature type="compositionally biased region" description="Basic and acidic residues" evidence="1">
    <location>
        <begin position="534"/>
        <end position="554"/>
    </location>
</feature>
<evidence type="ECO:0000313" key="3">
    <source>
        <dbReference type="Proteomes" id="UP000652219"/>
    </source>
</evidence>
<protein>
    <submittedName>
        <fullName evidence="2">Glycosyl transferase</fullName>
    </submittedName>
</protein>
<evidence type="ECO:0000313" key="2">
    <source>
        <dbReference type="EMBL" id="KAF6802344.1"/>
    </source>
</evidence>
<accession>A0A8H6IWU2</accession>
<feature type="compositionally biased region" description="Low complexity" evidence="1">
    <location>
        <begin position="202"/>
        <end position="213"/>
    </location>
</feature>
<reference evidence="2 3" key="1">
    <citation type="journal article" date="2020" name="Phytopathology">
        <title>Genome Sequence Resources of Colletotrichum truncatum, C. plurivorum, C. musicola, and C. sojae: Four Species Pathogenic to Soybean (Glycine max).</title>
        <authorList>
            <person name="Rogerio F."/>
            <person name="Boufleur T.R."/>
            <person name="Ciampi-Guillardi M."/>
            <person name="Sukno S.A."/>
            <person name="Thon M.R."/>
            <person name="Massola Junior N.S."/>
            <person name="Baroncelli R."/>
        </authorList>
    </citation>
    <scope>NUCLEOTIDE SEQUENCE [LARGE SCALE GENOMIC DNA]</scope>
    <source>
        <strain evidence="2 3">LFN0009</strain>
    </source>
</reference>
<dbReference type="GO" id="GO:0016740">
    <property type="term" value="F:transferase activity"/>
    <property type="evidence" value="ECO:0007669"/>
    <property type="project" value="UniProtKB-KW"/>
</dbReference>
<organism evidence="2 3">
    <name type="scientific">Colletotrichum sojae</name>
    <dbReference type="NCBI Taxonomy" id="2175907"/>
    <lineage>
        <taxon>Eukaryota</taxon>
        <taxon>Fungi</taxon>
        <taxon>Dikarya</taxon>
        <taxon>Ascomycota</taxon>
        <taxon>Pezizomycotina</taxon>
        <taxon>Sordariomycetes</taxon>
        <taxon>Hypocreomycetidae</taxon>
        <taxon>Glomerellales</taxon>
        <taxon>Glomerellaceae</taxon>
        <taxon>Colletotrichum</taxon>
        <taxon>Colletotrichum orchidearum species complex</taxon>
    </lineage>
</organism>
<feature type="compositionally biased region" description="Polar residues" evidence="1">
    <location>
        <begin position="221"/>
        <end position="263"/>
    </location>
</feature>
<feature type="region of interest" description="Disordered" evidence="1">
    <location>
        <begin position="319"/>
        <end position="345"/>
    </location>
</feature>
<keyword evidence="3" id="KW-1185">Reference proteome</keyword>
<gene>
    <name evidence="2" type="ORF">CSOJ01_11660</name>
</gene>
<comment type="caution">
    <text evidence="2">The sequence shown here is derived from an EMBL/GenBank/DDBJ whole genome shotgun (WGS) entry which is preliminary data.</text>
</comment>
<feature type="compositionally biased region" description="Basic residues" evidence="1">
    <location>
        <begin position="189"/>
        <end position="200"/>
    </location>
</feature>
<dbReference type="AlphaFoldDB" id="A0A8H6IWU2"/>
<feature type="compositionally biased region" description="Polar residues" evidence="1">
    <location>
        <begin position="497"/>
        <end position="516"/>
    </location>
</feature>
<name>A0A8H6IWU2_9PEZI</name>
<sequence length="775" mass="88101">MSETTTVAESSERRTVTLQNGTVFSFDSNTPTTLEKIPIIDASGIWSDKLDDRQAVAEQIREASRNIGVGMWKTDLRSPALRSRAPCSALHESNDYSRPRNLMIGSVLRTSFELRERRRPHFAAERPLSVEEINPRTFQRHFPVERPTSPLSHRGEIDKNHTPTALIPSVLRLLSAEYTKNDDNATRGNHPRRGFPHNRRQPPTTVSSTTPLPANCRTRPSEPSTSLPRTTAGTPNDSCYTRNPATQRSPAAPSSVSLSTNPTAGDFSSKLPFPTSRDTVKVLSNPRGYGQGNPRGQTHTDDLAFNQDKQPMEHVHQTLGESREETSTPVDIGSASPPKGPWDDKWEDAVEPTAWGKWISFDPEGQFSQKEANTVILFLVETYKGKGKCGNALCSEFISDFEDWKEKTFTAASSKVVTYLRDYLLGRGIYLPKGRQERNAVTLMRIINQERFHRWTDDDLARLCESSSELTDLLMERPQLYNELRGEPLIIPERQRSTPATTPSETGRSITSQQPRQEPRSNHDSQRVRPTTETPRDHSQEARLSRTPDYRGPEIKPTAKQLSDLIKFYTEDMKYDGSKYDSFESKMATFRDTCNKADITIPQYRGAFSTMLKGKAIDYYFSLTIDNDASSMSFHELAIRVKRHFETEEFQSAYISEWAQTTFAQVIRDNPNKTKLEAFDTLVDTLTRIQRVLPHYYKGEVVIRDHLLRACYGVKECRLGLTAPPSSFEGLCHKMRNAIGTEIRSQQEERRQYVTSGDQHWTDRTYNAYHTFLVN</sequence>